<dbReference type="Pfam" id="PF00431">
    <property type="entry name" value="CUB"/>
    <property type="match status" value="1"/>
</dbReference>
<evidence type="ECO:0000256" key="2">
    <source>
        <dbReference type="ARBA" id="ARBA00022525"/>
    </source>
</evidence>
<reference evidence="16" key="1">
    <citation type="submission" date="2020-03" db="EMBL/GenBank/DDBJ databases">
        <title>Evolution of repeat sequences and sex chromosomes of tilapia species revealed by chromosome-level genomes.</title>
        <authorList>
            <person name="Xu L."/>
            <person name="Tao W."/>
            <person name="Wang D."/>
            <person name="Zhou Q."/>
        </authorList>
    </citation>
    <scope>NUCLEOTIDE SEQUENCE [LARGE SCALE GENOMIC DNA]</scope>
    <source>
        <strain evidence="16">Israel</strain>
    </source>
</reference>
<evidence type="ECO:0000256" key="12">
    <source>
        <dbReference type="PROSITE-ProRule" id="PRU00059"/>
    </source>
</evidence>
<dbReference type="GO" id="GO:0006508">
    <property type="term" value="P:proteolysis"/>
    <property type="evidence" value="ECO:0007669"/>
    <property type="project" value="UniProtKB-KW"/>
</dbReference>
<evidence type="ECO:0000256" key="11">
    <source>
        <dbReference type="ARBA" id="ARBA00023157"/>
    </source>
</evidence>
<keyword evidence="7 13" id="KW-0732">Signal</keyword>
<evidence type="ECO:0000256" key="4">
    <source>
        <dbReference type="ARBA" id="ARBA00022588"/>
    </source>
</evidence>
<evidence type="ECO:0000256" key="1">
    <source>
        <dbReference type="ARBA" id="ARBA00004613"/>
    </source>
</evidence>
<dbReference type="Gene3D" id="2.60.120.290">
    <property type="entry name" value="Spermadhesin, CUB domain"/>
    <property type="match status" value="1"/>
</dbReference>
<name>A0AAZ1Y1L4_OREAU</name>
<reference evidence="15" key="2">
    <citation type="submission" date="2025-08" db="UniProtKB">
        <authorList>
            <consortium name="Ensembl"/>
        </authorList>
    </citation>
    <scope>IDENTIFICATION</scope>
</reference>
<evidence type="ECO:0000313" key="16">
    <source>
        <dbReference type="Proteomes" id="UP000472276"/>
    </source>
</evidence>
<keyword evidence="10" id="KW-0391">Immunity</keyword>
<evidence type="ECO:0000256" key="8">
    <source>
        <dbReference type="ARBA" id="ARBA00022737"/>
    </source>
</evidence>
<dbReference type="PROSITE" id="PS01186">
    <property type="entry name" value="EGF_2"/>
    <property type="match status" value="1"/>
</dbReference>
<evidence type="ECO:0000256" key="13">
    <source>
        <dbReference type="SAM" id="SignalP"/>
    </source>
</evidence>
<dbReference type="SMART" id="SM00042">
    <property type="entry name" value="CUB"/>
    <property type="match status" value="1"/>
</dbReference>
<dbReference type="PROSITE" id="PS01187">
    <property type="entry name" value="EGF_CA"/>
    <property type="match status" value="1"/>
</dbReference>
<organism evidence="15 16">
    <name type="scientific">Oreochromis aureus</name>
    <name type="common">Israeli tilapia</name>
    <name type="synonym">Chromis aureus</name>
    <dbReference type="NCBI Taxonomy" id="47969"/>
    <lineage>
        <taxon>Eukaryota</taxon>
        <taxon>Metazoa</taxon>
        <taxon>Chordata</taxon>
        <taxon>Craniata</taxon>
        <taxon>Vertebrata</taxon>
        <taxon>Euteleostomi</taxon>
        <taxon>Actinopterygii</taxon>
        <taxon>Neopterygii</taxon>
        <taxon>Teleostei</taxon>
        <taxon>Neoteleostei</taxon>
        <taxon>Acanthomorphata</taxon>
        <taxon>Ovalentaria</taxon>
        <taxon>Cichlomorphae</taxon>
        <taxon>Cichliformes</taxon>
        <taxon>Cichlidae</taxon>
        <taxon>African cichlids</taxon>
        <taxon>Pseudocrenilabrinae</taxon>
        <taxon>Oreochromini</taxon>
        <taxon>Oreochromis</taxon>
    </lineage>
</organism>
<keyword evidence="5" id="KW-0645">Protease</keyword>
<feature type="signal peptide" evidence="13">
    <location>
        <begin position="1"/>
        <end position="15"/>
    </location>
</feature>
<evidence type="ECO:0000256" key="3">
    <source>
        <dbReference type="ARBA" id="ARBA00022536"/>
    </source>
</evidence>
<dbReference type="SMART" id="SM00181">
    <property type="entry name" value="EGF"/>
    <property type="match status" value="1"/>
</dbReference>
<dbReference type="InterPro" id="IPR000742">
    <property type="entry name" value="EGF"/>
</dbReference>
<protein>
    <recommendedName>
        <fullName evidence="14">CUB domain-containing protein</fullName>
    </recommendedName>
</protein>
<dbReference type="FunFam" id="2.60.120.290:FF:000012">
    <property type="entry name" value="mannan-binding lectin serine protease 1 isoform X1"/>
    <property type="match status" value="1"/>
</dbReference>
<dbReference type="GO" id="GO:0005615">
    <property type="term" value="C:extracellular space"/>
    <property type="evidence" value="ECO:0007669"/>
    <property type="project" value="TreeGrafter"/>
</dbReference>
<dbReference type="InterPro" id="IPR018097">
    <property type="entry name" value="EGF_Ca-bd_CS"/>
</dbReference>
<accession>A0AAZ1Y1L4</accession>
<dbReference type="InterPro" id="IPR049883">
    <property type="entry name" value="NOTCH1_EGF-like"/>
</dbReference>
<dbReference type="Pfam" id="PF07645">
    <property type="entry name" value="EGF_CA"/>
    <property type="match status" value="1"/>
</dbReference>
<keyword evidence="3" id="KW-0245">EGF-like domain</keyword>
<dbReference type="SMART" id="SM00179">
    <property type="entry name" value="EGF_CA"/>
    <property type="match status" value="1"/>
</dbReference>
<dbReference type="InterPro" id="IPR001881">
    <property type="entry name" value="EGF-like_Ca-bd_dom"/>
</dbReference>
<feature type="domain" description="CUB" evidence="14">
    <location>
        <begin position="15"/>
        <end position="135"/>
    </location>
</feature>
<comment type="caution">
    <text evidence="12">Lacks conserved residue(s) required for the propagation of feature annotation.</text>
</comment>
<keyword evidence="2" id="KW-0964">Secreted</keyword>
<gene>
    <name evidence="15" type="primary">MASP1</name>
</gene>
<dbReference type="InterPro" id="IPR000859">
    <property type="entry name" value="CUB_dom"/>
</dbReference>
<feature type="chain" id="PRO_5044289038" description="CUB domain-containing protein" evidence="13">
    <location>
        <begin position="16"/>
        <end position="242"/>
    </location>
</feature>
<sequence>MRLVLISLIFSLGLGAQQLSLSGMYGSLRSPNFPEPYPRETQLRWNISVPDGFRIKLYFSHFDLEPSYLCEYDYVKVEAEGEVLALFCGKEQTDTEVVPAQQALTSPRNSLSLLFSSDFSDEERFSGFVAHYNAVDIDECSEQSDRDVLCDHFCHNYIGGYYCSCRYGYLLHSNNHTCRGTSGNMTISMTTIQTHDRNTQGKSMRAGPQCGIMLTEKQPKKSSECPSGSLEILREQIYKLSV</sequence>
<evidence type="ECO:0000256" key="9">
    <source>
        <dbReference type="ARBA" id="ARBA00022801"/>
    </source>
</evidence>
<keyword evidence="11" id="KW-1015">Disulfide bond</keyword>
<dbReference type="FunFam" id="2.10.25.10:FF:000059">
    <property type="entry name" value="Mannan-binding lectin serine protease 1"/>
    <property type="match status" value="1"/>
</dbReference>
<comment type="subcellular location">
    <subcellularLocation>
        <location evidence="1">Secreted</location>
    </subcellularLocation>
</comment>
<keyword evidence="8" id="KW-0677">Repeat</keyword>
<dbReference type="CDD" id="cd00054">
    <property type="entry name" value="EGF_CA"/>
    <property type="match status" value="1"/>
</dbReference>
<keyword evidence="6" id="KW-0479">Metal-binding</keyword>
<dbReference type="CDD" id="cd00041">
    <property type="entry name" value="CUB"/>
    <property type="match status" value="1"/>
</dbReference>
<evidence type="ECO:0000256" key="7">
    <source>
        <dbReference type="ARBA" id="ARBA00022729"/>
    </source>
</evidence>
<evidence type="ECO:0000256" key="6">
    <source>
        <dbReference type="ARBA" id="ARBA00022723"/>
    </source>
</evidence>
<dbReference type="PROSITE" id="PS01180">
    <property type="entry name" value="CUB"/>
    <property type="match status" value="1"/>
</dbReference>
<dbReference type="GO" id="GO:0004252">
    <property type="term" value="F:serine-type endopeptidase activity"/>
    <property type="evidence" value="ECO:0007669"/>
    <property type="project" value="TreeGrafter"/>
</dbReference>
<evidence type="ECO:0000256" key="10">
    <source>
        <dbReference type="ARBA" id="ARBA00022859"/>
    </source>
</evidence>
<dbReference type="PANTHER" id="PTHR24255:SF13">
    <property type="entry name" value="MANNAN-BINDING LECTIN SERINE PROTEASE 1"/>
    <property type="match status" value="1"/>
</dbReference>
<evidence type="ECO:0000313" key="15">
    <source>
        <dbReference type="Ensembl" id="ENSOABP00000074576.1"/>
    </source>
</evidence>
<evidence type="ECO:0000256" key="5">
    <source>
        <dbReference type="ARBA" id="ARBA00022670"/>
    </source>
</evidence>
<dbReference type="Proteomes" id="UP000472276">
    <property type="component" value="Unassembled WGS sequence"/>
</dbReference>
<dbReference type="GO" id="GO:0045087">
    <property type="term" value="P:innate immune response"/>
    <property type="evidence" value="ECO:0007669"/>
    <property type="project" value="UniProtKB-KW"/>
</dbReference>
<dbReference type="AlphaFoldDB" id="A0AAZ1Y1L4"/>
<dbReference type="SUPFAM" id="SSF57196">
    <property type="entry name" value="EGF/Laminin"/>
    <property type="match status" value="1"/>
</dbReference>
<keyword evidence="16" id="KW-1185">Reference proteome</keyword>
<keyword evidence="4" id="KW-0399">Innate immunity</keyword>
<dbReference type="SUPFAM" id="SSF49854">
    <property type="entry name" value="Spermadhesin, CUB domain"/>
    <property type="match status" value="1"/>
</dbReference>
<reference evidence="15" key="3">
    <citation type="submission" date="2025-09" db="UniProtKB">
        <authorList>
            <consortium name="Ensembl"/>
        </authorList>
    </citation>
    <scope>IDENTIFICATION</scope>
</reference>
<dbReference type="Ensembl" id="ENSOABT00000080346.1">
    <property type="protein sequence ID" value="ENSOABP00000074576.1"/>
    <property type="gene ID" value="ENSOABG00000002694.2"/>
</dbReference>
<keyword evidence="9" id="KW-0378">Hydrolase</keyword>
<dbReference type="GO" id="GO:0005509">
    <property type="term" value="F:calcium ion binding"/>
    <property type="evidence" value="ECO:0007669"/>
    <property type="project" value="InterPro"/>
</dbReference>
<dbReference type="PANTHER" id="PTHR24255">
    <property type="entry name" value="COMPLEMENT COMPONENT 1, S SUBCOMPONENT-RELATED"/>
    <property type="match status" value="1"/>
</dbReference>
<proteinExistence type="predicted"/>
<dbReference type="Gene3D" id="2.10.25.10">
    <property type="entry name" value="Laminin"/>
    <property type="match status" value="1"/>
</dbReference>
<dbReference type="InterPro" id="IPR035914">
    <property type="entry name" value="Sperma_CUB_dom_sf"/>
</dbReference>
<evidence type="ECO:0000259" key="14">
    <source>
        <dbReference type="PROSITE" id="PS01180"/>
    </source>
</evidence>